<evidence type="ECO:0000259" key="2">
    <source>
        <dbReference type="Pfam" id="PF08770"/>
    </source>
</evidence>
<feature type="domain" description="Sulphur oxidation protein SoxZ" evidence="2">
    <location>
        <begin position="172"/>
        <end position="259"/>
    </location>
</feature>
<sequence>MGHALYQVGLAGAMIVVAGTAFAASSPSDPLNSVMWEALRDQYFAGAPVVFDDAVRVNAPAAAEDTRAVPVSVDATALGHVVEMVAIADLNPFPLVLRYQPGTAAPYIATRIKIQQATAVRGAARTADGVWHVSGVMVDAAGGGCSAPPASYAQKDWADHVGEVQARLWPADTDGVARLRLRIRHPNDTGLVDGIPAYFVETLQVEAQSPGGSAELAKIDSLEPVSENPVYSLDVRPPPDATALVLRGRDNQGGEIRATIPIPPPGALPAMRPAMSVKPADQPWSVGQ</sequence>
<protein>
    <submittedName>
        <fullName evidence="4">Sulfur-oxidizing protein SoxY</fullName>
    </submittedName>
</protein>
<dbReference type="InterPro" id="IPR032711">
    <property type="entry name" value="SoxY"/>
</dbReference>
<feature type="domain" description="Ig-like SoxY" evidence="3">
    <location>
        <begin position="43"/>
        <end position="145"/>
    </location>
</feature>
<dbReference type="EMBL" id="FXAK01000002">
    <property type="protein sequence ID" value="SMF30887.1"/>
    <property type="molecule type" value="Genomic_DNA"/>
</dbReference>
<evidence type="ECO:0000313" key="5">
    <source>
        <dbReference type="Proteomes" id="UP000192936"/>
    </source>
</evidence>
<dbReference type="Gene3D" id="2.60.40.2470">
    <property type="entry name" value="SoxY domain"/>
    <property type="match status" value="1"/>
</dbReference>
<dbReference type="AlphaFoldDB" id="A0A1X7EBX6"/>
<dbReference type="Proteomes" id="UP000192936">
    <property type="component" value="Unassembled WGS sequence"/>
</dbReference>
<dbReference type="InterPro" id="IPR030831">
    <property type="entry name" value="Fuse-rel_SoxYZ"/>
</dbReference>
<dbReference type="RefSeq" id="WP_085083729.1">
    <property type="nucleotide sequence ID" value="NZ_FXAK01000002.1"/>
</dbReference>
<accession>A0A1X7EBX6</accession>
<organism evidence="4 5">
    <name type="scientific">Azospirillum oryzae</name>
    <dbReference type="NCBI Taxonomy" id="286727"/>
    <lineage>
        <taxon>Bacteria</taxon>
        <taxon>Pseudomonadati</taxon>
        <taxon>Pseudomonadota</taxon>
        <taxon>Alphaproteobacteria</taxon>
        <taxon>Rhodospirillales</taxon>
        <taxon>Azospirillaceae</taxon>
        <taxon>Azospirillum</taxon>
    </lineage>
</organism>
<dbReference type="STRING" id="286727.SAMN02982917_1444"/>
<proteinExistence type="predicted"/>
<name>A0A1X7EBX6_9PROT</name>
<dbReference type="InterPro" id="IPR014880">
    <property type="entry name" value="SoxZ_dom"/>
</dbReference>
<keyword evidence="1" id="KW-0732">Signal</keyword>
<reference evidence="4 5" key="1">
    <citation type="submission" date="2017-04" db="EMBL/GenBank/DDBJ databases">
        <authorList>
            <person name="Afonso C.L."/>
            <person name="Miller P.J."/>
            <person name="Scott M.A."/>
            <person name="Spackman E."/>
            <person name="Goraichik I."/>
            <person name="Dimitrov K.M."/>
            <person name="Suarez D.L."/>
            <person name="Swayne D.E."/>
        </authorList>
    </citation>
    <scope>NUCLEOTIDE SEQUENCE [LARGE SCALE GENOMIC DNA]</scope>
    <source>
        <strain evidence="4 5">A2P</strain>
    </source>
</reference>
<evidence type="ECO:0000313" key="4">
    <source>
        <dbReference type="EMBL" id="SMF30887.1"/>
    </source>
</evidence>
<dbReference type="NCBIfam" id="TIGR04557">
    <property type="entry name" value="fuse_rel_SoxYZ"/>
    <property type="match status" value="1"/>
</dbReference>
<gene>
    <name evidence="4" type="ORF">SAMN02982917_1444</name>
</gene>
<dbReference type="InterPro" id="IPR014756">
    <property type="entry name" value="Ig_E-set"/>
</dbReference>
<dbReference type="InterPro" id="IPR013783">
    <property type="entry name" value="Ig-like_fold"/>
</dbReference>
<dbReference type="SUPFAM" id="SSF81296">
    <property type="entry name" value="E set domains"/>
    <property type="match status" value="1"/>
</dbReference>
<dbReference type="InterPro" id="IPR038162">
    <property type="entry name" value="SoxY_sf"/>
</dbReference>
<feature type="chain" id="PRO_5010857384" evidence="1">
    <location>
        <begin position="24"/>
        <end position="288"/>
    </location>
</feature>
<evidence type="ECO:0000259" key="3">
    <source>
        <dbReference type="Pfam" id="PF13501"/>
    </source>
</evidence>
<dbReference type="Pfam" id="PF08770">
    <property type="entry name" value="SoxZ"/>
    <property type="match status" value="1"/>
</dbReference>
<dbReference type="Pfam" id="PF13501">
    <property type="entry name" value="SoxY"/>
    <property type="match status" value="1"/>
</dbReference>
<dbReference type="Gene3D" id="2.60.40.10">
    <property type="entry name" value="Immunoglobulins"/>
    <property type="match status" value="1"/>
</dbReference>
<feature type="signal peptide" evidence="1">
    <location>
        <begin position="1"/>
        <end position="23"/>
    </location>
</feature>
<evidence type="ECO:0000256" key="1">
    <source>
        <dbReference type="SAM" id="SignalP"/>
    </source>
</evidence>
<dbReference type="OrthoDB" id="5343309at2"/>